<dbReference type="Pfam" id="PF13475">
    <property type="entry name" value="DUF4116"/>
    <property type="match status" value="6"/>
</dbReference>
<feature type="domain" description="BTB" evidence="1">
    <location>
        <begin position="118"/>
        <end position="206"/>
    </location>
</feature>
<dbReference type="RefSeq" id="XP_044559638.1">
    <property type="nucleotide sequence ID" value="XM_044709621.1"/>
</dbReference>
<dbReference type="InterPro" id="IPR025197">
    <property type="entry name" value="DUF4116"/>
</dbReference>
<dbReference type="EMBL" id="VFQX01000049">
    <property type="protein sequence ID" value="KAF0974925.1"/>
    <property type="molecule type" value="Genomic_DNA"/>
</dbReference>
<dbReference type="VEuPathDB" id="AmoebaDB:NF0015310"/>
<evidence type="ECO:0000259" key="1">
    <source>
        <dbReference type="PROSITE" id="PS50097"/>
    </source>
</evidence>
<protein>
    <recommendedName>
        <fullName evidence="1">BTB domain-containing protein</fullName>
    </recommendedName>
</protein>
<evidence type="ECO:0000313" key="3">
    <source>
        <dbReference type="Proteomes" id="UP000444721"/>
    </source>
</evidence>
<reference evidence="2 3" key="1">
    <citation type="journal article" date="2019" name="Sci. Rep.">
        <title>Nanopore sequencing improves the draft genome of the human pathogenic amoeba Naegleria fowleri.</title>
        <authorList>
            <person name="Liechti N."/>
            <person name="Schurch N."/>
            <person name="Bruggmann R."/>
            <person name="Wittwer M."/>
        </authorList>
    </citation>
    <scope>NUCLEOTIDE SEQUENCE [LARGE SCALE GENOMIC DNA]</scope>
    <source>
        <strain evidence="2 3">ATCC 30894</strain>
    </source>
</reference>
<dbReference type="InterPro" id="IPR011333">
    <property type="entry name" value="SKP1/BTB/POZ_sf"/>
</dbReference>
<dbReference type="InterPro" id="IPR000210">
    <property type="entry name" value="BTB/POZ_dom"/>
</dbReference>
<sequence>MSSKLSRIDLGTVNFPKKCFDILLVWVYSGKFMDLTSSKKEIQYSLSQVFAIKDFLSVAESLKIYDAVDFLKAYQNKVKEEEITKNMADAFLKSMEASFFLESHKPETKLELMRKLCCDFKLKIENYLEETSFVPTNDSILCHKDFLTERSSFFKVMIECNFDEGEKIRELQAHHEFPILHLQCCNFSVLEELCRCLYSEKMNLNEQNALELFSYVHRLGMRQEILLECERYIKKMDIDVSEIYSFCKEGKKKWLLNRELKYERFFPIEFMNDKQFVLNHIKKYGFGLKYTSPQLKEDRELVLQVVQLNGIELQYASYYARNDREVVLEAIKNEAFALDYASPSLQNDKVFMLEVIRWNEKCLEYAPYDLREEDSEFLCEAIKQNKKALHCLSWKLRQDEKFMLKLIKSLFPEFNLISIDQANKEIMMKLVKEFGFLLKFASKELKNDRDIVLNAVKHDGWAFSYASHDLKSDREIAFQAVTKEPLTLNGMPDELINDKELVLVAVNQDGWALEYASDELRNDRQVVLTAIRQTGLALQYADEMLKRDQEIVFEAVKQNNNAFRYASKEFFNDKEFLLKLAKLGCRNVFKYVPKEIVEDREFVLKVIKINSLAVIGPDDSPFRHNEEILLEAVRNNGFSLCFAKGPLQDDPELVMEAFKCHGFVFEYSDELLQQRMEQCYFGAYLD</sequence>
<dbReference type="AlphaFoldDB" id="A0A6A5BMX9"/>
<dbReference type="PROSITE" id="PS50097">
    <property type="entry name" value="BTB"/>
    <property type="match status" value="1"/>
</dbReference>
<dbReference type="Pfam" id="PF00651">
    <property type="entry name" value="BTB"/>
    <property type="match status" value="1"/>
</dbReference>
<dbReference type="SUPFAM" id="SSF54695">
    <property type="entry name" value="POZ domain"/>
    <property type="match status" value="1"/>
</dbReference>
<proteinExistence type="predicted"/>
<dbReference type="VEuPathDB" id="AmoebaDB:NfTy_065570"/>
<keyword evidence="3" id="KW-1185">Reference proteome</keyword>
<dbReference type="VEuPathDB" id="AmoebaDB:NfTy_085750"/>
<dbReference type="VEuPathDB" id="AmoebaDB:FDP41_006030"/>
<organism evidence="2 3">
    <name type="scientific">Naegleria fowleri</name>
    <name type="common">Brain eating amoeba</name>
    <dbReference type="NCBI Taxonomy" id="5763"/>
    <lineage>
        <taxon>Eukaryota</taxon>
        <taxon>Discoba</taxon>
        <taxon>Heterolobosea</taxon>
        <taxon>Tetramitia</taxon>
        <taxon>Eutetramitia</taxon>
        <taxon>Vahlkampfiidae</taxon>
        <taxon>Naegleria</taxon>
    </lineage>
</organism>
<dbReference type="Proteomes" id="UP000444721">
    <property type="component" value="Unassembled WGS sequence"/>
</dbReference>
<dbReference type="VEuPathDB" id="AmoebaDB:NF0119270"/>
<comment type="caution">
    <text evidence="2">The sequence shown here is derived from an EMBL/GenBank/DDBJ whole genome shotgun (WGS) entry which is preliminary data.</text>
</comment>
<dbReference type="VEuPathDB" id="AmoebaDB:NF0015330"/>
<evidence type="ECO:0000313" key="2">
    <source>
        <dbReference type="EMBL" id="KAF0974925.1"/>
    </source>
</evidence>
<dbReference type="Gene3D" id="3.30.710.10">
    <property type="entry name" value="Potassium Channel Kv1.1, Chain A"/>
    <property type="match status" value="1"/>
</dbReference>
<gene>
    <name evidence="2" type="ORF">FDP41_006030</name>
</gene>
<accession>A0A6A5BMX9</accession>
<dbReference type="GeneID" id="68113248"/>
<name>A0A6A5BMX9_NAEFO</name>